<evidence type="ECO:0000256" key="5">
    <source>
        <dbReference type="PROSITE-ProRule" id="PRU00091"/>
    </source>
</evidence>
<evidence type="ECO:0000256" key="3">
    <source>
        <dbReference type="ARBA" id="ARBA00022771"/>
    </source>
</evidence>
<dbReference type="PANTHER" id="PTHR46591:SF1">
    <property type="entry name" value="ZINC FINGER FYVE DOMAIN-CONTAINING PROTEIN 26"/>
    <property type="match status" value="1"/>
</dbReference>
<accession>A0A814MHN4</accession>
<comment type="caution">
    <text evidence="10">The sequence shown here is derived from an EMBL/GenBank/DDBJ whole genome shotgun (WGS) entry which is preliminary data.</text>
</comment>
<feature type="region of interest" description="Disordered" evidence="8">
    <location>
        <begin position="2180"/>
        <end position="2203"/>
    </location>
</feature>
<keyword evidence="1" id="KW-0597">Phosphoprotein</keyword>
<feature type="domain" description="FYVE-type" evidence="9">
    <location>
        <begin position="2219"/>
        <end position="2276"/>
    </location>
</feature>
<sequence length="3025" mass="349784">MSVLEIRHEFFDVEARNNEQLYQAFCNHVYLGQWELCRLCLQLLFNKRLQLNTNLEELLMDIIRNPTAYCTGSKAVPTPFHFALLLLEECRVKQYLDVAILETLKYDAMYKFLLVVGDIQPSAQVVQEFDRLHTNTDDISSTLLTESMADFLVDLWLHEIPRVYSFIRYYLYPSIPSIHVWLIQIHKRALDLCLQQLKNLNNEQQKLNLIDLLLSLHFYTCDTNEFRLMMHDTLKKIVIYATEANNNHVQLFNLKFLYRSIFNNINLTRLISELENEYRRELLNNETIIIHFLKKNSFEKENFSWKEIYLYLIENKLDLISCVLNDSILMVQNREYSSFDQLLNIEQLSSLHLYIFLLAWTHVRTINDAIVLHDSINSLGSKSSFLMKCLQLFQSHIEFITWLYNVRRYHDGASPLPNMSDLLALLHTNSPLSLMHRYLDIQTIDSAEILEKLQKTSIDIDDDNEKQGKKKGVRFTDTPTNVIELLRLPQTTASMIFLGYLSINSVVQRILSSTDNNNNNNDANQTDNDLFSITRTYLNQIFPLRFRLELLENIFSLIFIQQSELKTDESIEIIEQSINTTSNSISPSDKLFSSIQSNLTNDSFHTSTNASIKTQISIRKFDNDIDENNDDNISIGSSSMSSVSASQHYSIYRSGLLIDQQVLYKLLIFLRDQLSEVRTLYQKIKDKATDRTTVESETLLDKCFQGYSINTNEQFTIRATKLNTTVSETLWRYQLLTTNTIESSTQENKIDGQDNDDSLVSNPTIKNLILPTPVRRHSHRRKRRSRHSESSTSRINDLFSGTSTSSTNNQRKRTSILVSQILSTRDNLLAICLKEGKITEANEVIRLFNMQDHPLAVEAKFSKLFRDTANQLSTSYSSSSSLSSSSPSIDNSSSKSALAGLVNLATSALGNSSLQNDISSLLEAAQSSIVSSTLPTSNYFDPEYFVSLTLFDLAINAPTMTISKTLLDMAQHRLPLPRPLFSSNTSSHNITNNKNSTTRIKTLNEMINNYTNLANSSNGSFYDLLLDVTIPLDGIKATKTIQYYKRLDEHCRKYYINEQNSVSIEQQVKMTGEFFENDPQSKLDLITYIRNSSNQTKGPSYSSNINYFSIFHIYLQNFRILLEKFPLPDLLIDTDLLMHSPLSIIHRIVARSSDIDLAQLQLMTSKLNVDISLAVTLNIIRPLFVDKTITTSSTLYSNRRTTLLQQQPLDIFLNCNQSHLQQLSPSLSNESTKKYLRRSIYLKRLASKLDDFQTDPNTFNEHPEKFIRTLLTKLLDCIKKIIESSGYNHMTIELIEKLLSFDHYNDIINALPLLAYLDLDRLITNEERICFFINLYNFLLIISHIELIRTKLTQITTTNIFRNELERLLFFLTTRIDIGQLKQISLYDIKYYILKQTILIDGLQFSLDPKGPFYQYAPIINNYQHIRIGLILNDCIYSSPPFMILTPELLNEQLQCSTRDFIDKCILIKINETDNSIQIILPNIFHNLFDQTNDNMIKFIAEYSTYNDVLCTTNEDHTITTEIIPSQNDFAISFDYRLCSSHLEQHEDNRRRRTSSLPSSTTITTLSLSSIDFLPQTTNLPSHLIDSRTISFVQEKSPALGQILQIYVQSIVHNQSIESDKTPLKNYFTSLLLSPTLIESTSSIGDEWFRSIVLNDLTYQYDLLLYLCSLLWNNSKYIEIVELFDSLLPSFIVHSPYFQILRDLALLTLIKQTSAPDHAYNYLRRIHDCHLLIHATLTYLPRFDGPTCLKLLQLCLTSCKKSHQDYTLWIQERLNIMYVYKTLCLGALAQFNKCMEKISKYDNQLNISIEDMAIKKTSSKCLTWQHAQEHSQRDPLAVVDMFIYEKQFDMGHKWLTLLNNYVDENVIDRVRLKLVEEHIHWLLKEENIGNGNKILQIIDTIKNQNHKWHLCTDLIEDLSNKPLIIYTKSIPFSKLFIKFRLIQHMLGHFEENSNFFQEPYERSKLCILVTGLALFFNCVPLEQTDSYVQLVGQPLLIFEQLLMNNSIDIAKLTIETLKVLIKKYSLENINIKQIDELIEFYTKKSVQLNVVQQNEEKTNIEHKPITPGSSGLQTETHRPSLVSSSNINQNKNTQEISPLGRRNNSSGTNTIFNSIRQRMSSKGTISSSVATDIDQHLSSSITPSSPNINSSPLTSSIPIKSSQQTTSSFFDYLSTSLSTRPQLNEQPQQTMKTTSSSSTQPPDFIVPAAIPSRRLWISDTEVAICMCCNESYFSMFNRRHHCRRCGRVVCKTCSQNLTIIKNRPERTCKDCYQFMRNNQTPTINTRQETNIPIKKIENFRPPSRSISTFKRQSISQVYLKKNGHSELKSNDLLLGTSLVSNSSSDGEDQSFLLSSSFSTASPLLKTNKFNHRGSTDLTQKQDNDDIPTIPVVNDQVHYQLTGTSTDEIIRNDFHYDQSPSISLCLSLIELHSDQYQCGKLLIKLCEYLSEQLSTKQRNNEIDYGLVLNIIKNLLFTAKMKLMTSTINDEQLGEQQKLINSCDIYNNLVDILNRLNMANCSLPILNDLLQQDTLRKIRNKLLDDERYQLAMDISTRCNLDTQTIWFQWGMAYLHIGQYIEARDKFDKCLQKNTDTTDSISKQQQRNSLSQEKILNDIISYLEASLPLKYSMKCQYLTEQQIRQARQTRTSLKYLNSLATMPQLFDKPNKAIQDEILFYLTTYSDDGHLLDYYIRHEFYTQAFEYKCSLTIFRDHIYMPLLKRNHLKHLFNYILSHNNMNTFTHHLKFICTYLYEQEMYNSLQQLQLFMNDFINAAVTSIKLFTLHRTTYIDLFEKRLNYLQNALECFQQGKIDTEQTMIKIQSTINKVELQLEITRYIYTQLKRLNTNGANILINCPTVFDGKETIFKLMLGLIAISDTMANAFNLINKIIKEMNYSSTEVFIPCAEQIGKHRDYRSLQQFLQLVRENGYTDNKLHDDIIESCIRQSGSDIEQSREQDTLIQMIKNDDTRINVYIGVGKLRAAYLIAIRLGREDKVRLIRDDAQKSGQTAVYDICKKWLENRTSEQ</sequence>
<dbReference type="GO" id="GO:0005813">
    <property type="term" value="C:centrosome"/>
    <property type="evidence" value="ECO:0007669"/>
    <property type="project" value="TreeGrafter"/>
</dbReference>
<feature type="compositionally biased region" description="Low complexity" evidence="8">
    <location>
        <begin position="2186"/>
        <end position="2202"/>
    </location>
</feature>
<gene>
    <name evidence="10" type="ORF">JXQ802_LOCUS18121</name>
</gene>
<dbReference type="SMART" id="SM00064">
    <property type="entry name" value="FYVE"/>
    <property type="match status" value="1"/>
</dbReference>
<keyword evidence="4" id="KW-0862">Zinc</keyword>
<dbReference type="Gene3D" id="3.30.40.10">
    <property type="entry name" value="Zinc/RING finger domain, C3HC4 (zinc finger)"/>
    <property type="match status" value="1"/>
</dbReference>
<keyword evidence="6" id="KW-0802">TPR repeat</keyword>
<dbReference type="InterPro" id="IPR019734">
    <property type="entry name" value="TPR_rpt"/>
</dbReference>
<protein>
    <recommendedName>
        <fullName evidence="9">FYVE-type domain-containing protein</fullName>
    </recommendedName>
</protein>
<dbReference type="Proteomes" id="UP000663870">
    <property type="component" value="Unassembled WGS sequence"/>
</dbReference>
<feature type="compositionally biased region" description="Low complexity" evidence="8">
    <location>
        <begin position="2137"/>
        <end position="2159"/>
    </location>
</feature>
<dbReference type="GO" id="GO:0000724">
    <property type="term" value="P:double-strand break repair via homologous recombination"/>
    <property type="evidence" value="ECO:0007669"/>
    <property type="project" value="InterPro"/>
</dbReference>
<feature type="repeat" description="TPR" evidence="6">
    <location>
        <begin position="2561"/>
        <end position="2594"/>
    </location>
</feature>
<evidence type="ECO:0000259" key="9">
    <source>
        <dbReference type="PROSITE" id="PS50178"/>
    </source>
</evidence>
<dbReference type="PROSITE" id="PS50178">
    <property type="entry name" value="ZF_FYVE"/>
    <property type="match status" value="1"/>
</dbReference>
<proteinExistence type="predicted"/>
<dbReference type="InterPro" id="IPR013083">
    <property type="entry name" value="Znf_RING/FYVE/PHD"/>
</dbReference>
<keyword evidence="2" id="KW-0479">Metal-binding</keyword>
<evidence type="ECO:0000256" key="4">
    <source>
        <dbReference type="ARBA" id="ARBA00022833"/>
    </source>
</evidence>
<dbReference type="GO" id="GO:0032266">
    <property type="term" value="F:phosphatidylinositol-3-phosphate binding"/>
    <property type="evidence" value="ECO:0007669"/>
    <property type="project" value="InterPro"/>
</dbReference>
<feature type="compositionally biased region" description="Polar residues" evidence="8">
    <location>
        <begin position="799"/>
        <end position="809"/>
    </location>
</feature>
<evidence type="ECO:0000256" key="7">
    <source>
        <dbReference type="SAM" id="Coils"/>
    </source>
</evidence>
<dbReference type="InterPro" id="IPR017455">
    <property type="entry name" value="Znf_FYVE-rel"/>
</dbReference>
<dbReference type="EMBL" id="CAJNOL010000470">
    <property type="protein sequence ID" value="CAF1079645.1"/>
    <property type="molecule type" value="Genomic_DNA"/>
</dbReference>
<dbReference type="GO" id="GO:0000281">
    <property type="term" value="P:mitotic cytokinesis"/>
    <property type="evidence" value="ECO:0007669"/>
    <property type="project" value="InterPro"/>
</dbReference>
<dbReference type="InterPro" id="IPR028730">
    <property type="entry name" value="ZFYVE26"/>
</dbReference>
<dbReference type="InterPro" id="IPR006869">
    <property type="entry name" value="DUF547"/>
</dbReference>
<dbReference type="PROSITE" id="PS50005">
    <property type="entry name" value="TPR"/>
    <property type="match status" value="1"/>
</dbReference>
<feature type="compositionally biased region" description="Basic residues" evidence="8">
    <location>
        <begin position="774"/>
        <end position="786"/>
    </location>
</feature>
<dbReference type="InterPro" id="IPR011011">
    <property type="entry name" value="Znf_FYVE_PHD"/>
</dbReference>
<name>A0A814MHN4_9BILA</name>
<feature type="compositionally biased region" description="Polar residues" evidence="8">
    <location>
        <begin position="2081"/>
        <end position="2109"/>
    </location>
</feature>
<dbReference type="SUPFAM" id="SSF57903">
    <property type="entry name" value="FYVE/PHD zinc finger"/>
    <property type="match status" value="1"/>
</dbReference>
<evidence type="ECO:0000256" key="2">
    <source>
        <dbReference type="ARBA" id="ARBA00022723"/>
    </source>
</evidence>
<dbReference type="GO" id="GO:0008270">
    <property type="term" value="F:zinc ion binding"/>
    <property type="evidence" value="ECO:0007669"/>
    <property type="project" value="UniProtKB-KW"/>
</dbReference>
<dbReference type="GO" id="GO:0032465">
    <property type="term" value="P:regulation of cytokinesis"/>
    <property type="evidence" value="ECO:0007669"/>
    <property type="project" value="TreeGrafter"/>
</dbReference>
<feature type="region of interest" description="Disordered" evidence="8">
    <location>
        <begin position="771"/>
        <end position="812"/>
    </location>
</feature>
<dbReference type="Pfam" id="PF01363">
    <property type="entry name" value="FYVE"/>
    <property type="match status" value="1"/>
</dbReference>
<dbReference type="InterPro" id="IPR000306">
    <property type="entry name" value="Znf_FYVE"/>
</dbReference>
<keyword evidence="7" id="KW-0175">Coiled coil</keyword>
<dbReference type="GO" id="GO:0005765">
    <property type="term" value="C:lysosomal membrane"/>
    <property type="evidence" value="ECO:0007669"/>
    <property type="project" value="TreeGrafter"/>
</dbReference>
<dbReference type="PANTHER" id="PTHR46591">
    <property type="entry name" value="ZINC FINGER FYVE DOMAIN-CONTAINING PROTEIN 26"/>
    <property type="match status" value="1"/>
</dbReference>
<evidence type="ECO:0000313" key="11">
    <source>
        <dbReference type="Proteomes" id="UP000663870"/>
    </source>
</evidence>
<feature type="coiled-coil region" evidence="7">
    <location>
        <begin position="183"/>
        <end position="210"/>
    </location>
</feature>
<evidence type="ECO:0000256" key="6">
    <source>
        <dbReference type="PROSITE-ProRule" id="PRU00339"/>
    </source>
</evidence>
<dbReference type="GO" id="GO:0030496">
    <property type="term" value="C:midbody"/>
    <property type="evidence" value="ECO:0007669"/>
    <property type="project" value="TreeGrafter"/>
</dbReference>
<feature type="region of interest" description="Disordered" evidence="8">
    <location>
        <begin position="2059"/>
        <end position="2109"/>
    </location>
</feature>
<reference evidence="10" key="1">
    <citation type="submission" date="2021-02" db="EMBL/GenBank/DDBJ databases">
        <authorList>
            <person name="Nowell W R."/>
        </authorList>
    </citation>
    <scope>NUCLEOTIDE SEQUENCE</scope>
</reference>
<evidence type="ECO:0000256" key="1">
    <source>
        <dbReference type="ARBA" id="ARBA00022553"/>
    </source>
</evidence>
<dbReference type="Pfam" id="PF25569">
    <property type="entry name" value="TPR_ZFYVE26"/>
    <property type="match status" value="1"/>
</dbReference>
<keyword evidence="11" id="KW-1185">Reference proteome</keyword>
<organism evidence="10 11">
    <name type="scientific">Rotaria sordida</name>
    <dbReference type="NCBI Taxonomy" id="392033"/>
    <lineage>
        <taxon>Eukaryota</taxon>
        <taxon>Metazoa</taxon>
        <taxon>Spiralia</taxon>
        <taxon>Gnathifera</taxon>
        <taxon>Rotifera</taxon>
        <taxon>Eurotatoria</taxon>
        <taxon>Bdelloidea</taxon>
        <taxon>Philodinida</taxon>
        <taxon>Philodinidae</taxon>
        <taxon>Rotaria</taxon>
    </lineage>
</organism>
<evidence type="ECO:0000313" key="10">
    <source>
        <dbReference type="EMBL" id="CAF1079645.1"/>
    </source>
</evidence>
<evidence type="ECO:0000256" key="8">
    <source>
        <dbReference type="SAM" id="MobiDB-lite"/>
    </source>
</evidence>
<feature type="region of interest" description="Disordered" evidence="8">
    <location>
        <begin position="2137"/>
        <end position="2160"/>
    </location>
</feature>
<dbReference type="InterPro" id="IPR057946">
    <property type="entry name" value="TPR_ZFYVE26"/>
</dbReference>
<keyword evidence="3 5" id="KW-0863">Zinc-finger</keyword>
<dbReference type="Pfam" id="PF04784">
    <property type="entry name" value="DUF547"/>
    <property type="match status" value="1"/>
</dbReference>